<dbReference type="InterPro" id="IPR004358">
    <property type="entry name" value="Sig_transdc_His_kin-like_C"/>
</dbReference>
<dbReference type="InterPro" id="IPR003594">
    <property type="entry name" value="HATPase_dom"/>
</dbReference>
<dbReference type="PROSITE" id="PS50109">
    <property type="entry name" value="HIS_KIN"/>
    <property type="match status" value="1"/>
</dbReference>
<dbReference type="CDD" id="cd00082">
    <property type="entry name" value="HisKA"/>
    <property type="match status" value="1"/>
</dbReference>
<dbReference type="InterPro" id="IPR036890">
    <property type="entry name" value="HATPase_C_sf"/>
</dbReference>
<dbReference type="PANTHER" id="PTHR45453:SF1">
    <property type="entry name" value="PHOSPHATE REGULON SENSOR PROTEIN PHOR"/>
    <property type="match status" value="1"/>
</dbReference>
<dbReference type="InterPro" id="IPR050351">
    <property type="entry name" value="BphY/WalK/GraS-like"/>
</dbReference>
<dbReference type="Gene3D" id="3.30.565.10">
    <property type="entry name" value="Histidine kinase-like ATPase, C-terminal domain"/>
    <property type="match status" value="1"/>
</dbReference>
<dbReference type="SMART" id="SM00388">
    <property type="entry name" value="HisKA"/>
    <property type="match status" value="1"/>
</dbReference>
<evidence type="ECO:0000259" key="8">
    <source>
        <dbReference type="PROSITE" id="PS50109"/>
    </source>
</evidence>
<protein>
    <recommendedName>
        <fullName evidence="2">histidine kinase</fullName>
        <ecNumber evidence="2">2.7.13.3</ecNumber>
    </recommendedName>
</protein>
<gene>
    <name evidence="9" type="ORF">ABE541_23430</name>
</gene>
<keyword evidence="7" id="KW-1133">Transmembrane helix</keyword>
<keyword evidence="7" id="KW-0472">Membrane</keyword>
<accession>A0ABV0C015</accession>
<feature type="transmembrane region" description="Helical" evidence="7">
    <location>
        <begin position="31"/>
        <end position="51"/>
    </location>
</feature>
<organism evidence="9 10">
    <name type="scientific">Sphingobacterium kitahiroshimense</name>
    <dbReference type="NCBI Taxonomy" id="470446"/>
    <lineage>
        <taxon>Bacteria</taxon>
        <taxon>Pseudomonadati</taxon>
        <taxon>Bacteroidota</taxon>
        <taxon>Sphingobacteriia</taxon>
        <taxon>Sphingobacteriales</taxon>
        <taxon>Sphingobacteriaceae</taxon>
        <taxon>Sphingobacterium</taxon>
    </lineage>
</organism>
<evidence type="ECO:0000313" key="10">
    <source>
        <dbReference type="Proteomes" id="UP001409291"/>
    </source>
</evidence>
<dbReference type="PANTHER" id="PTHR45453">
    <property type="entry name" value="PHOSPHATE REGULON SENSOR PROTEIN PHOR"/>
    <property type="match status" value="1"/>
</dbReference>
<dbReference type="InterPro" id="IPR005467">
    <property type="entry name" value="His_kinase_dom"/>
</dbReference>
<evidence type="ECO:0000256" key="7">
    <source>
        <dbReference type="SAM" id="Phobius"/>
    </source>
</evidence>
<dbReference type="Gene3D" id="1.10.287.130">
    <property type="match status" value="1"/>
</dbReference>
<dbReference type="Pfam" id="PF00512">
    <property type="entry name" value="HisKA"/>
    <property type="match status" value="1"/>
</dbReference>
<comment type="catalytic activity">
    <reaction evidence="1">
        <text>ATP + protein L-histidine = ADP + protein N-phospho-L-histidine.</text>
        <dbReference type="EC" id="2.7.13.3"/>
    </reaction>
</comment>
<evidence type="ECO:0000256" key="5">
    <source>
        <dbReference type="ARBA" id="ARBA00022777"/>
    </source>
</evidence>
<keyword evidence="6" id="KW-0902">Two-component regulatory system</keyword>
<dbReference type="InterPro" id="IPR036097">
    <property type="entry name" value="HisK_dim/P_sf"/>
</dbReference>
<keyword evidence="3" id="KW-0597">Phosphoprotein</keyword>
<keyword evidence="9" id="KW-0547">Nucleotide-binding</keyword>
<dbReference type="CDD" id="cd00075">
    <property type="entry name" value="HATPase"/>
    <property type="match status" value="1"/>
</dbReference>
<comment type="caution">
    <text evidence="9">The sequence shown here is derived from an EMBL/GenBank/DDBJ whole genome shotgun (WGS) entry which is preliminary data.</text>
</comment>
<evidence type="ECO:0000256" key="1">
    <source>
        <dbReference type="ARBA" id="ARBA00000085"/>
    </source>
</evidence>
<dbReference type="EMBL" id="JBDJNQ010000015">
    <property type="protein sequence ID" value="MEN5380237.1"/>
    <property type="molecule type" value="Genomic_DNA"/>
</dbReference>
<keyword evidence="9" id="KW-0067">ATP-binding</keyword>
<keyword evidence="10" id="KW-1185">Reference proteome</keyword>
<dbReference type="SUPFAM" id="SSF55874">
    <property type="entry name" value="ATPase domain of HSP90 chaperone/DNA topoisomerase II/histidine kinase"/>
    <property type="match status" value="1"/>
</dbReference>
<proteinExistence type="predicted"/>
<keyword evidence="5" id="KW-0418">Kinase</keyword>
<evidence type="ECO:0000256" key="3">
    <source>
        <dbReference type="ARBA" id="ARBA00022553"/>
    </source>
</evidence>
<keyword evidence="7" id="KW-0812">Transmembrane</keyword>
<sequence length="344" mass="39457">MNFRQLVLNCSLAVGLAISAVSFYYHSDWKSFLIIFAVSTLISFLMFNFVFERYIYKRINTMYKLIHNLKLGKDLKDALGEHVTADPIGDAENEVKAWAKAKKIEIEQLRSQEKFRREFLSNVSHEFKTPLFSIQGYIETLQDGLMEEDIEMAKTFLNKASKNVDRLNYLIQDLDEISKLESGKMVLNIEKFDIVELIKETKESLDDKAKAHNIEIQLKTKPGTPYWVKADKHKISQVLVNLIENSIKYGKNGGKSQIRIFPLFEQVLVEITDDGYGIEEKNLSRVFERFYRIDKSRSRGIGGSGLGLSIVKHIIEAHQQNVNVRSTEGIGTTFGFTLEKVSQI</sequence>
<dbReference type="RefSeq" id="WP_132844402.1">
    <property type="nucleotide sequence ID" value="NZ_JBDJNQ010000015.1"/>
</dbReference>
<feature type="transmembrane region" description="Helical" evidence="7">
    <location>
        <begin position="7"/>
        <end position="25"/>
    </location>
</feature>
<dbReference type="SUPFAM" id="SSF47384">
    <property type="entry name" value="Homodimeric domain of signal transducing histidine kinase"/>
    <property type="match status" value="1"/>
</dbReference>
<evidence type="ECO:0000256" key="4">
    <source>
        <dbReference type="ARBA" id="ARBA00022679"/>
    </source>
</evidence>
<dbReference type="SMART" id="SM00387">
    <property type="entry name" value="HATPase_c"/>
    <property type="match status" value="1"/>
</dbReference>
<name>A0ABV0C015_9SPHI</name>
<dbReference type="EC" id="2.7.13.3" evidence="2"/>
<dbReference type="GO" id="GO:0005524">
    <property type="term" value="F:ATP binding"/>
    <property type="evidence" value="ECO:0007669"/>
    <property type="project" value="UniProtKB-KW"/>
</dbReference>
<reference evidence="9 10" key="1">
    <citation type="submission" date="2024-04" db="EMBL/GenBank/DDBJ databases">
        <title>WGS of bacteria from Torrens River.</title>
        <authorList>
            <person name="Wyrsch E.R."/>
            <person name="Drigo B."/>
        </authorList>
    </citation>
    <scope>NUCLEOTIDE SEQUENCE [LARGE SCALE GENOMIC DNA]</scope>
    <source>
        <strain evidence="9 10">TWI391</strain>
    </source>
</reference>
<dbReference type="InterPro" id="IPR003661">
    <property type="entry name" value="HisK_dim/P_dom"/>
</dbReference>
<dbReference type="PRINTS" id="PR00344">
    <property type="entry name" value="BCTRLSENSOR"/>
</dbReference>
<dbReference type="Proteomes" id="UP001409291">
    <property type="component" value="Unassembled WGS sequence"/>
</dbReference>
<evidence type="ECO:0000256" key="6">
    <source>
        <dbReference type="ARBA" id="ARBA00023012"/>
    </source>
</evidence>
<feature type="domain" description="Histidine kinase" evidence="8">
    <location>
        <begin position="122"/>
        <end position="342"/>
    </location>
</feature>
<evidence type="ECO:0000313" key="9">
    <source>
        <dbReference type="EMBL" id="MEN5380237.1"/>
    </source>
</evidence>
<dbReference type="Pfam" id="PF02518">
    <property type="entry name" value="HATPase_c"/>
    <property type="match status" value="1"/>
</dbReference>
<keyword evidence="4" id="KW-0808">Transferase</keyword>
<evidence type="ECO:0000256" key="2">
    <source>
        <dbReference type="ARBA" id="ARBA00012438"/>
    </source>
</evidence>